<dbReference type="Pfam" id="PF13672">
    <property type="entry name" value="PP2C_2"/>
    <property type="match status" value="1"/>
</dbReference>
<organism evidence="2 3">
    <name type="scientific">Butyribacter intestini</name>
    <dbReference type="NCBI Taxonomy" id="1703332"/>
    <lineage>
        <taxon>Bacteria</taxon>
        <taxon>Bacillati</taxon>
        <taxon>Bacillota</taxon>
        <taxon>Clostridia</taxon>
        <taxon>Lachnospirales</taxon>
        <taxon>Lachnospiraceae</taxon>
        <taxon>Butyribacter</taxon>
    </lineage>
</organism>
<name>A0AAW3JQA1_9FIRM</name>
<dbReference type="InterPro" id="IPR001932">
    <property type="entry name" value="PPM-type_phosphatase-like_dom"/>
</dbReference>
<dbReference type="SMART" id="SM00332">
    <property type="entry name" value="PP2Cc"/>
    <property type="match status" value="1"/>
</dbReference>
<proteinExistence type="predicted"/>
<dbReference type="CDD" id="cd00143">
    <property type="entry name" value="PP2Cc"/>
    <property type="match status" value="1"/>
</dbReference>
<sequence length="244" mass="27571">MAEKKYEITYAAITDKGERTNNEDYLGVGKDNTGVLCVLCDGLGGHGKGEVASRFVVEEMIESVCNKGVNVEHAIVSTQENLLKKQERENAQSSMKTTLTCLYIEQEDASYYHVGDSRVYHFESGKVKDRTLDHSIPQLLAARGDIKESEIRHHPDRSRLLRVVGTPWDSPKYSVSKKIKIGKKTTFLMCSDGFWELIDEKTMCKLLKKSATPAEWLEEMRKIVLENGRGTNMDNYSAIAVFIR</sequence>
<gene>
    <name evidence="2" type="ORF">APZ18_09965</name>
</gene>
<comment type="caution">
    <text evidence="2">The sequence shown here is derived from an EMBL/GenBank/DDBJ whole genome shotgun (WGS) entry which is preliminary data.</text>
</comment>
<protein>
    <recommendedName>
        <fullName evidence="1">PPM-type phosphatase domain-containing protein</fullName>
    </recommendedName>
</protein>
<reference evidence="2 3" key="1">
    <citation type="submission" date="2015-10" db="EMBL/GenBank/DDBJ databases">
        <title>Butyribacter intestini gen. nov., sp. nov., a butyric acid-producing bacterium of the family Lachnospiraceae isolated from the human faeces.</title>
        <authorList>
            <person name="Zou Y."/>
            <person name="Xue W."/>
            <person name="Luo G."/>
            <person name="Lv M."/>
        </authorList>
    </citation>
    <scope>NUCLEOTIDE SEQUENCE [LARGE SCALE GENOMIC DNA]</scope>
    <source>
        <strain evidence="2 3">TF01-11</strain>
    </source>
</reference>
<dbReference type="PROSITE" id="PS51746">
    <property type="entry name" value="PPM_2"/>
    <property type="match status" value="1"/>
</dbReference>
<dbReference type="InterPro" id="IPR036457">
    <property type="entry name" value="PPM-type-like_dom_sf"/>
</dbReference>
<evidence type="ECO:0000259" key="1">
    <source>
        <dbReference type="PROSITE" id="PS51746"/>
    </source>
</evidence>
<dbReference type="SUPFAM" id="SSF81606">
    <property type="entry name" value="PP2C-like"/>
    <property type="match status" value="1"/>
</dbReference>
<feature type="domain" description="PPM-type phosphatase" evidence="1">
    <location>
        <begin position="9"/>
        <end position="243"/>
    </location>
</feature>
<dbReference type="Gene3D" id="3.60.40.10">
    <property type="entry name" value="PPM-type phosphatase domain"/>
    <property type="match status" value="1"/>
</dbReference>
<dbReference type="EMBL" id="LLKB01000005">
    <property type="protein sequence ID" value="KQC85028.1"/>
    <property type="molecule type" value="Genomic_DNA"/>
</dbReference>
<accession>A0AAW3JQA1</accession>
<dbReference type="AlphaFoldDB" id="A0AAW3JQA1"/>
<dbReference type="SMART" id="SM00331">
    <property type="entry name" value="PP2C_SIG"/>
    <property type="match status" value="1"/>
</dbReference>
<dbReference type="Proteomes" id="UP000050833">
    <property type="component" value="Unassembled WGS sequence"/>
</dbReference>
<evidence type="ECO:0000313" key="3">
    <source>
        <dbReference type="Proteomes" id="UP000050833"/>
    </source>
</evidence>
<evidence type="ECO:0000313" key="2">
    <source>
        <dbReference type="EMBL" id="KQC85028.1"/>
    </source>
</evidence>
<dbReference type="RefSeq" id="WP_055944455.1">
    <property type="nucleotide sequence ID" value="NZ_JAQDCV010000005.1"/>
</dbReference>
<keyword evidence="3" id="KW-1185">Reference proteome</keyword>